<gene>
    <name evidence="1" type="ORF">METZ01_LOCUS140280</name>
</gene>
<reference evidence="1" key="1">
    <citation type="submission" date="2018-05" db="EMBL/GenBank/DDBJ databases">
        <authorList>
            <person name="Lanie J.A."/>
            <person name="Ng W.-L."/>
            <person name="Kazmierczak K.M."/>
            <person name="Andrzejewski T.M."/>
            <person name="Davidsen T.M."/>
            <person name="Wayne K.J."/>
            <person name="Tettelin H."/>
            <person name="Glass J.I."/>
            <person name="Rusch D."/>
            <person name="Podicherti R."/>
            <person name="Tsui H.-C.T."/>
            <person name="Winkler M.E."/>
        </authorList>
    </citation>
    <scope>NUCLEOTIDE SEQUENCE</scope>
</reference>
<protein>
    <submittedName>
        <fullName evidence="1">Uncharacterized protein</fullName>
    </submittedName>
</protein>
<accession>A0A381ZDU3</accession>
<dbReference type="AlphaFoldDB" id="A0A381ZDU3"/>
<name>A0A381ZDU3_9ZZZZ</name>
<organism evidence="1">
    <name type="scientific">marine metagenome</name>
    <dbReference type="NCBI Taxonomy" id="408172"/>
    <lineage>
        <taxon>unclassified sequences</taxon>
        <taxon>metagenomes</taxon>
        <taxon>ecological metagenomes</taxon>
    </lineage>
</organism>
<sequence>MQTEIGISIISPVQSFYLWKIFSEFNNF</sequence>
<proteinExistence type="predicted"/>
<evidence type="ECO:0000313" key="1">
    <source>
        <dbReference type="EMBL" id="SVA87426.1"/>
    </source>
</evidence>
<dbReference type="EMBL" id="UINC01020933">
    <property type="protein sequence ID" value="SVA87426.1"/>
    <property type="molecule type" value="Genomic_DNA"/>
</dbReference>